<gene>
    <name evidence="5" type="ORF">SAMN05444487_11632</name>
</gene>
<name>A0A1H3BD59_9BACL</name>
<keyword evidence="4" id="KW-0663">Pyridoxal phosphate</keyword>
<keyword evidence="6" id="KW-1185">Reference proteome</keyword>
<dbReference type="InterPro" id="IPR043131">
    <property type="entry name" value="BCAT-like_N"/>
</dbReference>
<dbReference type="FunFam" id="3.20.10.10:FF:000002">
    <property type="entry name" value="D-alanine aminotransferase"/>
    <property type="match status" value="1"/>
</dbReference>
<dbReference type="InterPro" id="IPR036038">
    <property type="entry name" value="Aminotransferase-like"/>
</dbReference>
<dbReference type="Pfam" id="PF01063">
    <property type="entry name" value="Aminotran_4"/>
    <property type="match status" value="1"/>
</dbReference>
<evidence type="ECO:0000313" key="6">
    <source>
        <dbReference type="Proteomes" id="UP000198534"/>
    </source>
</evidence>
<dbReference type="STRING" id="1048340.SAMN05444487_11632"/>
<dbReference type="Proteomes" id="UP000198534">
    <property type="component" value="Unassembled WGS sequence"/>
</dbReference>
<evidence type="ECO:0000256" key="3">
    <source>
        <dbReference type="ARBA" id="ARBA00011738"/>
    </source>
</evidence>
<evidence type="ECO:0000256" key="2">
    <source>
        <dbReference type="ARBA" id="ARBA00009320"/>
    </source>
</evidence>
<organism evidence="5 6">
    <name type="scientific">Marininema mesophilum</name>
    <dbReference type="NCBI Taxonomy" id="1048340"/>
    <lineage>
        <taxon>Bacteria</taxon>
        <taxon>Bacillati</taxon>
        <taxon>Bacillota</taxon>
        <taxon>Bacilli</taxon>
        <taxon>Bacillales</taxon>
        <taxon>Thermoactinomycetaceae</taxon>
        <taxon>Marininema</taxon>
    </lineage>
</organism>
<dbReference type="SUPFAM" id="SSF56752">
    <property type="entry name" value="D-aminoacid aminotransferase-like PLP-dependent enzymes"/>
    <property type="match status" value="1"/>
</dbReference>
<dbReference type="PANTHER" id="PTHR42743">
    <property type="entry name" value="AMINO-ACID AMINOTRANSFERASE"/>
    <property type="match status" value="1"/>
</dbReference>
<dbReference type="EMBL" id="FNNQ01000016">
    <property type="protein sequence ID" value="SDX38969.1"/>
    <property type="molecule type" value="Genomic_DNA"/>
</dbReference>
<dbReference type="AlphaFoldDB" id="A0A1H3BD59"/>
<dbReference type="InterPro" id="IPR050571">
    <property type="entry name" value="Class-IV_PLP-Dep_Aminotrnsfr"/>
</dbReference>
<dbReference type="GO" id="GO:0046394">
    <property type="term" value="P:carboxylic acid biosynthetic process"/>
    <property type="evidence" value="ECO:0007669"/>
    <property type="project" value="UniProtKB-ARBA"/>
</dbReference>
<evidence type="ECO:0000256" key="1">
    <source>
        <dbReference type="ARBA" id="ARBA00001933"/>
    </source>
</evidence>
<dbReference type="InterPro" id="IPR043132">
    <property type="entry name" value="BCAT-like_C"/>
</dbReference>
<keyword evidence="5" id="KW-0032">Aminotransferase</keyword>
<protein>
    <submittedName>
        <fullName evidence="5">Branched-chain amino acid aminotransferase</fullName>
    </submittedName>
</protein>
<dbReference type="Gene3D" id="3.30.470.10">
    <property type="match status" value="1"/>
</dbReference>
<comment type="similarity">
    <text evidence="2">Belongs to the class-IV pyridoxal-phosphate-dependent aminotransferase family.</text>
</comment>
<comment type="cofactor">
    <cofactor evidence="1">
        <name>pyridoxal 5'-phosphate</name>
        <dbReference type="ChEBI" id="CHEBI:597326"/>
    </cofactor>
</comment>
<comment type="subunit">
    <text evidence="3">Homodimer.</text>
</comment>
<reference evidence="5 6" key="1">
    <citation type="submission" date="2016-10" db="EMBL/GenBank/DDBJ databases">
        <authorList>
            <person name="de Groot N.N."/>
        </authorList>
    </citation>
    <scope>NUCLEOTIDE SEQUENCE [LARGE SCALE GENOMIC DNA]</scope>
    <source>
        <strain evidence="5 6">DSM 45610</strain>
    </source>
</reference>
<sequence length="290" mass="32458">MKTMFVVNGKLVSMKQATLSLMDRGARFGDGLFETLRVEKGVPLFLEAHLTRMEEGAKHLYFAKIPRHEEWIEGIKGVIEANRVTAGYLRLNLTRGQGGFGVPLLSLSDPVWWVEAHHHILDPKRYDQGIRAITVSIRKNPLPPLSRVKSLNYLESILAREEAVIEGAEEGIMLTPEGKLCEGASANIFLIKRGALHTPSLASGPLPGTVRTWVIQQAMDLGIHVEIREIDPEEWHEAEEAFFTNSTWGPFPCVQIGEQILADGKPGWMTRTFMDAWKKAVEEEIQSSPL</sequence>
<dbReference type="PANTHER" id="PTHR42743:SF11">
    <property type="entry name" value="AMINODEOXYCHORISMATE LYASE"/>
    <property type="match status" value="1"/>
</dbReference>
<dbReference type="Gene3D" id="3.20.10.10">
    <property type="entry name" value="D-amino Acid Aminotransferase, subunit A, domain 2"/>
    <property type="match status" value="1"/>
</dbReference>
<proteinExistence type="inferred from homology"/>
<dbReference type="GO" id="GO:0008652">
    <property type="term" value="P:amino acid biosynthetic process"/>
    <property type="evidence" value="ECO:0007669"/>
    <property type="project" value="UniProtKB-ARBA"/>
</dbReference>
<evidence type="ECO:0000313" key="5">
    <source>
        <dbReference type="EMBL" id="SDX38969.1"/>
    </source>
</evidence>
<keyword evidence="5" id="KW-0808">Transferase</keyword>
<dbReference type="GO" id="GO:0008483">
    <property type="term" value="F:transaminase activity"/>
    <property type="evidence" value="ECO:0007669"/>
    <property type="project" value="UniProtKB-KW"/>
</dbReference>
<dbReference type="CDD" id="cd00449">
    <property type="entry name" value="PLPDE_IV"/>
    <property type="match status" value="1"/>
</dbReference>
<dbReference type="InterPro" id="IPR001544">
    <property type="entry name" value="Aminotrans_IV"/>
</dbReference>
<dbReference type="GO" id="GO:0005829">
    <property type="term" value="C:cytosol"/>
    <property type="evidence" value="ECO:0007669"/>
    <property type="project" value="TreeGrafter"/>
</dbReference>
<evidence type="ECO:0000256" key="4">
    <source>
        <dbReference type="ARBA" id="ARBA00022898"/>
    </source>
</evidence>
<accession>A0A1H3BD59</accession>